<dbReference type="WBParaSite" id="ALUE_0002358801-mRNA-1">
    <property type="protein sequence ID" value="ALUE_0002358801-mRNA-1"/>
    <property type="gene ID" value="ALUE_0002358801"/>
</dbReference>
<accession>A0A0M3IXW0</accession>
<keyword evidence="1" id="KW-1185">Reference proteome</keyword>
<sequence length="90" mass="9722">MRLWTKTQPLGVRVKIIEGGIAHKCSFQSSLDSILAPRLAALRSIAEGQLPSASQSIANLEEECLFELGVFSVLIASVQPKTGKPFNDLV</sequence>
<protein>
    <submittedName>
        <fullName evidence="2">Protein kinase domain-containing protein</fullName>
    </submittedName>
</protein>
<organism evidence="1 2">
    <name type="scientific">Ascaris lumbricoides</name>
    <name type="common">Giant roundworm</name>
    <dbReference type="NCBI Taxonomy" id="6252"/>
    <lineage>
        <taxon>Eukaryota</taxon>
        <taxon>Metazoa</taxon>
        <taxon>Ecdysozoa</taxon>
        <taxon>Nematoda</taxon>
        <taxon>Chromadorea</taxon>
        <taxon>Rhabditida</taxon>
        <taxon>Spirurina</taxon>
        <taxon>Ascaridomorpha</taxon>
        <taxon>Ascaridoidea</taxon>
        <taxon>Ascarididae</taxon>
        <taxon>Ascaris</taxon>
    </lineage>
</organism>
<dbReference type="AlphaFoldDB" id="A0A0M3IXW0"/>
<evidence type="ECO:0000313" key="1">
    <source>
        <dbReference type="Proteomes" id="UP000036681"/>
    </source>
</evidence>
<proteinExistence type="predicted"/>
<name>A0A0M3IXW0_ASCLU</name>
<dbReference type="Proteomes" id="UP000036681">
    <property type="component" value="Unplaced"/>
</dbReference>
<evidence type="ECO:0000313" key="2">
    <source>
        <dbReference type="WBParaSite" id="ALUE_0002358801-mRNA-1"/>
    </source>
</evidence>
<reference evidence="2" key="1">
    <citation type="submission" date="2017-02" db="UniProtKB">
        <authorList>
            <consortium name="WormBaseParasite"/>
        </authorList>
    </citation>
    <scope>IDENTIFICATION</scope>
</reference>